<dbReference type="AlphaFoldDB" id="A0A1X9YS60"/>
<dbReference type="OrthoDB" id="9815006at2"/>
<evidence type="ECO:0000313" key="3">
    <source>
        <dbReference type="Proteomes" id="UP000266292"/>
    </source>
</evidence>
<name>A0A1X9YS60_9BACT</name>
<reference evidence="3" key="1">
    <citation type="submission" date="2017-05" db="EMBL/GenBank/DDBJ databases">
        <authorList>
            <person name="Ray J."/>
            <person name="Price M."/>
            <person name="Deutschbauer A."/>
        </authorList>
    </citation>
    <scope>NUCLEOTIDE SEQUENCE [LARGE SCALE GENOMIC DNA]</scope>
    <source>
        <strain evidence="3">DSM 19842</strain>
    </source>
</reference>
<evidence type="ECO:0000313" key="2">
    <source>
        <dbReference type="EMBL" id="ARS35698.1"/>
    </source>
</evidence>
<gene>
    <name evidence="2" type="ORF">CA264_09740</name>
</gene>
<organism evidence="2 3">
    <name type="scientific">Pontibacter actiniarum</name>
    <dbReference type="NCBI Taxonomy" id="323450"/>
    <lineage>
        <taxon>Bacteria</taxon>
        <taxon>Pseudomonadati</taxon>
        <taxon>Bacteroidota</taxon>
        <taxon>Cytophagia</taxon>
        <taxon>Cytophagales</taxon>
        <taxon>Hymenobacteraceae</taxon>
        <taxon>Pontibacter</taxon>
    </lineage>
</organism>
<sequence>MPGNIHYATHQARHKTLVRVKELEQRIAHARDLVASAQIEPVDFREIKTACTATIEKLEAKLSALARETDLQGLLKKGLEQLLRLDYLYENGSNREKRLLIGSIFPDNLVFDDGRVRTARVNEVAHFIYQINSILGVKKTGQRAQKSSCPVRCS</sequence>
<feature type="coiled-coil region" evidence="1">
    <location>
        <begin position="20"/>
        <end position="68"/>
    </location>
</feature>
<evidence type="ECO:0000256" key="1">
    <source>
        <dbReference type="SAM" id="Coils"/>
    </source>
</evidence>
<accession>A0A1X9YS60</accession>
<dbReference type="EMBL" id="CP021235">
    <property type="protein sequence ID" value="ARS35698.1"/>
    <property type="molecule type" value="Genomic_DNA"/>
</dbReference>
<dbReference type="Proteomes" id="UP000266292">
    <property type="component" value="Chromosome"/>
</dbReference>
<dbReference type="KEGG" id="pact:CA264_09740"/>
<keyword evidence="1" id="KW-0175">Coiled coil</keyword>
<protein>
    <submittedName>
        <fullName evidence="2">Uncharacterized protein</fullName>
    </submittedName>
</protein>
<keyword evidence="3" id="KW-1185">Reference proteome</keyword>
<proteinExistence type="predicted"/>
<dbReference type="RefSeq" id="WP_025606735.1">
    <property type="nucleotide sequence ID" value="NZ_CP021235.1"/>
</dbReference>